<comment type="caution">
    <text evidence="1">The sequence shown here is derived from an EMBL/GenBank/DDBJ whole genome shotgun (WGS) entry which is preliminary data.</text>
</comment>
<evidence type="ECO:0000313" key="1">
    <source>
        <dbReference type="EMBL" id="CAK8990370.1"/>
    </source>
</evidence>
<dbReference type="EMBL" id="CAXAMN010000736">
    <property type="protein sequence ID" value="CAK8990370.1"/>
    <property type="molecule type" value="Genomic_DNA"/>
</dbReference>
<protein>
    <submittedName>
        <fullName evidence="1">Uncharacterized protein</fullName>
    </submittedName>
</protein>
<dbReference type="Proteomes" id="UP001642484">
    <property type="component" value="Unassembled WGS sequence"/>
</dbReference>
<organism evidence="1 2">
    <name type="scientific">Durusdinium trenchii</name>
    <dbReference type="NCBI Taxonomy" id="1381693"/>
    <lineage>
        <taxon>Eukaryota</taxon>
        <taxon>Sar</taxon>
        <taxon>Alveolata</taxon>
        <taxon>Dinophyceae</taxon>
        <taxon>Suessiales</taxon>
        <taxon>Symbiodiniaceae</taxon>
        <taxon>Durusdinium</taxon>
    </lineage>
</organism>
<proteinExistence type="predicted"/>
<sequence>MFFLQQWFLSLCSNLGQDRPFASGIGDCEHFARILRLAEGWGLRDVGELQERLMAKRSRVRGAGTLPEAL</sequence>
<accession>A0ABP0HJH0</accession>
<evidence type="ECO:0000313" key="2">
    <source>
        <dbReference type="Proteomes" id="UP001642484"/>
    </source>
</evidence>
<reference evidence="1 2" key="1">
    <citation type="submission" date="2024-02" db="EMBL/GenBank/DDBJ databases">
        <authorList>
            <person name="Chen Y."/>
            <person name="Shah S."/>
            <person name="Dougan E. K."/>
            <person name="Thang M."/>
            <person name="Chan C."/>
        </authorList>
    </citation>
    <scope>NUCLEOTIDE SEQUENCE [LARGE SCALE GENOMIC DNA]</scope>
</reference>
<keyword evidence="2" id="KW-1185">Reference proteome</keyword>
<gene>
    <name evidence="1" type="ORF">CCMP2556_LOCUS2030</name>
</gene>
<name>A0ABP0HJH0_9DINO</name>